<evidence type="ECO:0000259" key="4">
    <source>
        <dbReference type="Pfam" id="PF01420"/>
    </source>
</evidence>
<dbReference type="EC" id="3.1.21.3" evidence="5"/>
<dbReference type="PANTHER" id="PTHR43140">
    <property type="entry name" value="TYPE-1 RESTRICTION ENZYME ECOKI SPECIFICITY PROTEIN"/>
    <property type="match status" value="1"/>
</dbReference>
<keyword evidence="3" id="KW-0238">DNA-binding</keyword>
<reference evidence="6" key="1">
    <citation type="journal article" date="2013" name="Genome">
        <title>Draft Genome Sequences of Porphyromonas crevioricanis JCM 15906T and Porphyromonas cansulci JCM 13913T Isolated from a Canine Oral Cavity.</title>
        <authorList>
            <person name="Sakamoto M."/>
            <person name="Tanaka N."/>
            <person name="Shiwa Y."/>
            <person name="Yoshikawa H."/>
            <person name="Ohkuma M."/>
        </authorList>
    </citation>
    <scope>NUCLEOTIDE SEQUENCE [LARGE SCALE GENOMIC DNA]</scope>
    <source>
        <strain evidence="6">JCM 15906</strain>
    </source>
</reference>
<dbReference type="InterPro" id="IPR051212">
    <property type="entry name" value="Type-I_RE_S_subunit"/>
</dbReference>
<dbReference type="GO" id="GO:0003677">
    <property type="term" value="F:DNA binding"/>
    <property type="evidence" value="ECO:0007669"/>
    <property type="project" value="UniProtKB-KW"/>
</dbReference>
<sequence length="533" mass="60452">MTADQLRKSILQQAIQGKLVPQDPNDEPASVLLERIREEKARLVKEKKIKKEKNPSIIFRGEDNSHYEKFTLTGEVKCIDDEIPFDLPKGWEWTRLGEIFLHASGKQQSSTNNSGGNLREYITTSNVYWGYFDLNILKVMNFTDLEVESSSATKGDLLVCEGGAGYGRSAIWNKDYDICLQNHLHRLRPCVKGICEYVFYLLYLLKESNQLTSVGTAMPGLSANKLKNILVPAPPLAEQQRIVARIEELMPLVEQYGKAQGELEALDNNIREQLKKSVLQYAIEGKLVPQCEEDGTAEDLLLEIQAEKQRLYAKGKLKKKDLAHSTIFRGEDNKYYEQIGKEIFDITEEVPYDLPNSWSFCRLREICFIFTGATFRKEETIGEISGVRILRGGNILPRKLLYKPDDIFLPKDKIPNSILLRKNDIVTPAVTSLENIGKMVRIASHIQDTAVGGFVFTLRLYKDMDVLSIYLQSLLSTPLLIKFLRSISNKSGQAFYNIGKERLGLALLPIPALGEQQRITQAIENIFELIEGE</sequence>
<dbReference type="EMBL" id="BAOU01000016">
    <property type="protein sequence ID" value="GAD04965.1"/>
    <property type="molecule type" value="Genomic_DNA"/>
</dbReference>
<feature type="domain" description="Type I restriction modification DNA specificity" evidence="4">
    <location>
        <begin position="88"/>
        <end position="249"/>
    </location>
</feature>
<evidence type="ECO:0000313" key="5">
    <source>
        <dbReference type="EMBL" id="GAD04965.1"/>
    </source>
</evidence>
<evidence type="ECO:0000256" key="3">
    <source>
        <dbReference type="ARBA" id="ARBA00023125"/>
    </source>
</evidence>
<protein>
    <submittedName>
        <fullName evidence="5">Type I restriction-modification system, specificity subunit S</fullName>
        <ecNumber evidence="5">3.1.21.3</ecNumber>
    </submittedName>
</protein>
<reference evidence="5 6" key="2">
    <citation type="journal article" date="2013" name="Genome Announc.">
        <title>Draft Genome Sequences of Porphyromonas crevioricanis JCM 15906T and Porphyromonas cansulci JCM 13913T Isolated from a Canine Oral Cavity.</title>
        <authorList>
            <person name="Sakamoto M."/>
            <person name="Tanaka N."/>
            <person name="Shiwa Y."/>
            <person name="Yoshikawa H."/>
            <person name="Ohkuma M."/>
        </authorList>
    </citation>
    <scope>NUCLEOTIDE SEQUENCE [LARGE SCALE GENOMIC DNA]</scope>
    <source>
        <strain evidence="5 6">JCM 15906</strain>
    </source>
</reference>
<proteinExistence type="inferred from homology"/>
<evidence type="ECO:0000313" key="6">
    <source>
        <dbReference type="Proteomes" id="UP000018031"/>
    </source>
</evidence>
<dbReference type="GO" id="GO:0009307">
    <property type="term" value="P:DNA restriction-modification system"/>
    <property type="evidence" value="ECO:0007669"/>
    <property type="project" value="UniProtKB-KW"/>
</dbReference>
<dbReference type="AlphaFoldDB" id="T1DQU8"/>
<evidence type="ECO:0000256" key="2">
    <source>
        <dbReference type="ARBA" id="ARBA00022747"/>
    </source>
</evidence>
<dbReference type="Pfam" id="PF01420">
    <property type="entry name" value="Methylase_S"/>
    <property type="match status" value="1"/>
</dbReference>
<dbReference type="InterPro" id="IPR044946">
    <property type="entry name" value="Restrct_endonuc_typeI_TRD_sf"/>
</dbReference>
<dbReference type="RefSeq" id="WP_023936852.1">
    <property type="nucleotide sequence ID" value="NZ_BAOU01000016.1"/>
</dbReference>
<keyword evidence="2" id="KW-0680">Restriction system</keyword>
<comment type="caution">
    <text evidence="5">The sequence shown here is derived from an EMBL/GenBank/DDBJ whole genome shotgun (WGS) entry which is preliminary data.</text>
</comment>
<keyword evidence="5" id="KW-0378">Hydrolase</keyword>
<dbReference type="Proteomes" id="UP000018031">
    <property type="component" value="Unassembled WGS sequence"/>
</dbReference>
<dbReference type="InterPro" id="IPR000055">
    <property type="entry name" value="Restrct_endonuc_typeI_TRD"/>
</dbReference>
<evidence type="ECO:0000256" key="1">
    <source>
        <dbReference type="ARBA" id="ARBA00010923"/>
    </source>
</evidence>
<dbReference type="GO" id="GO:0009035">
    <property type="term" value="F:type I site-specific deoxyribonuclease activity"/>
    <property type="evidence" value="ECO:0007669"/>
    <property type="project" value="UniProtKB-EC"/>
</dbReference>
<name>T1DQU8_9PORP</name>
<dbReference type="SUPFAM" id="SSF116734">
    <property type="entry name" value="DNA methylase specificity domain"/>
    <property type="match status" value="2"/>
</dbReference>
<accession>T1DQU8</accession>
<organism evidence="5 6">
    <name type="scientific">Porphyromonas crevioricanis JCM 15906</name>
    <dbReference type="NCBI Taxonomy" id="1305617"/>
    <lineage>
        <taxon>Bacteria</taxon>
        <taxon>Pseudomonadati</taxon>
        <taxon>Bacteroidota</taxon>
        <taxon>Bacteroidia</taxon>
        <taxon>Bacteroidales</taxon>
        <taxon>Porphyromonadaceae</taxon>
        <taxon>Porphyromonas</taxon>
    </lineage>
</organism>
<comment type="similarity">
    <text evidence="1">Belongs to the type-I restriction system S methylase family.</text>
</comment>
<dbReference type="PANTHER" id="PTHR43140:SF1">
    <property type="entry name" value="TYPE I RESTRICTION ENZYME ECOKI SPECIFICITY SUBUNIT"/>
    <property type="match status" value="1"/>
</dbReference>
<gene>
    <name evidence="5" type="ORF">PORCRE_662</name>
</gene>
<dbReference type="Gene3D" id="3.90.220.20">
    <property type="entry name" value="DNA methylase specificity domains"/>
    <property type="match status" value="2"/>
</dbReference>